<feature type="coiled-coil region" evidence="6">
    <location>
        <begin position="9"/>
        <end position="43"/>
    </location>
</feature>
<evidence type="ECO:0000259" key="7">
    <source>
        <dbReference type="Pfam" id="PF22754"/>
    </source>
</evidence>
<comment type="subcellular location">
    <subcellularLocation>
        <location evidence="1 5">Nucleus</location>
    </subcellularLocation>
</comment>
<dbReference type="Pfam" id="PF22754">
    <property type="entry name" value="bHLH-TF_ACT-like_plant"/>
    <property type="match status" value="1"/>
</dbReference>
<dbReference type="InterPro" id="IPR045084">
    <property type="entry name" value="AIB/MYC-like"/>
</dbReference>
<evidence type="ECO:0000256" key="2">
    <source>
        <dbReference type="ARBA" id="ARBA00023015"/>
    </source>
</evidence>
<keyword evidence="4 5" id="KW-0539">Nucleus</keyword>
<feature type="non-terminal residue" evidence="8">
    <location>
        <position position="1"/>
    </location>
</feature>
<sequence length="167" mass="19160">RRMDKASLLGDAVSYINELKAKIDNLETQVHKYSKKIKIEKLNSKDHHRHGMVHDHYPRSDSESAGLLKMEVEVRIHGPDAMTRVQCENMNHPSAKLMDALRDLDLQVQHASVASVKDLMLQDIVARVPEGLRTEESLKAALVSRLEQQFYLAQELALYQDFCYLYS</sequence>
<dbReference type="EMBL" id="KZ305023">
    <property type="protein sequence ID" value="PIA57672.1"/>
    <property type="molecule type" value="Genomic_DNA"/>
</dbReference>
<evidence type="ECO:0000313" key="8">
    <source>
        <dbReference type="EMBL" id="PIA57672.1"/>
    </source>
</evidence>
<feature type="domain" description="Plant bHLH transcription factor ACT-like" evidence="7">
    <location>
        <begin position="71"/>
        <end position="142"/>
    </location>
</feature>
<keyword evidence="6" id="KW-0175">Coiled coil</keyword>
<evidence type="ECO:0000313" key="9">
    <source>
        <dbReference type="Proteomes" id="UP000230069"/>
    </source>
</evidence>
<dbReference type="InParanoid" id="A0A2G5EPI8"/>
<dbReference type="PANTHER" id="PTHR11514">
    <property type="entry name" value="MYC"/>
    <property type="match status" value="1"/>
</dbReference>
<dbReference type="GO" id="GO:0000976">
    <property type="term" value="F:transcription cis-regulatory region binding"/>
    <property type="evidence" value="ECO:0007669"/>
    <property type="project" value="TreeGrafter"/>
</dbReference>
<gene>
    <name evidence="8" type="ORF">AQUCO_00600420v1</name>
</gene>
<keyword evidence="2 5" id="KW-0805">Transcription regulation</keyword>
<dbReference type="GO" id="GO:0003700">
    <property type="term" value="F:DNA-binding transcription factor activity"/>
    <property type="evidence" value="ECO:0007669"/>
    <property type="project" value="InterPro"/>
</dbReference>
<organism evidence="8 9">
    <name type="scientific">Aquilegia coerulea</name>
    <name type="common">Rocky mountain columbine</name>
    <dbReference type="NCBI Taxonomy" id="218851"/>
    <lineage>
        <taxon>Eukaryota</taxon>
        <taxon>Viridiplantae</taxon>
        <taxon>Streptophyta</taxon>
        <taxon>Embryophyta</taxon>
        <taxon>Tracheophyta</taxon>
        <taxon>Spermatophyta</taxon>
        <taxon>Magnoliopsida</taxon>
        <taxon>Ranunculales</taxon>
        <taxon>Ranunculaceae</taxon>
        <taxon>Thalictroideae</taxon>
        <taxon>Aquilegia</taxon>
    </lineage>
</organism>
<evidence type="ECO:0000256" key="3">
    <source>
        <dbReference type="ARBA" id="ARBA00023163"/>
    </source>
</evidence>
<dbReference type="GO" id="GO:0005634">
    <property type="term" value="C:nucleus"/>
    <property type="evidence" value="ECO:0007669"/>
    <property type="project" value="UniProtKB-SubCell"/>
</dbReference>
<evidence type="ECO:0000256" key="4">
    <source>
        <dbReference type="ARBA" id="ARBA00023242"/>
    </source>
</evidence>
<keyword evidence="3 5" id="KW-0804">Transcription</keyword>
<evidence type="ECO:0000256" key="5">
    <source>
        <dbReference type="RuleBase" id="RU369104"/>
    </source>
</evidence>
<name>A0A2G5EPI8_AQUCA</name>
<dbReference type="SUPFAM" id="SSF47459">
    <property type="entry name" value="HLH, helix-loop-helix DNA-binding domain"/>
    <property type="match status" value="1"/>
</dbReference>
<dbReference type="InterPro" id="IPR054502">
    <property type="entry name" value="bHLH-TF_ACT-like_plant"/>
</dbReference>
<dbReference type="STRING" id="218851.A0A2G5EPI8"/>
<dbReference type="OrthoDB" id="1926382at2759"/>
<dbReference type="GO" id="GO:0046983">
    <property type="term" value="F:protein dimerization activity"/>
    <property type="evidence" value="ECO:0007669"/>
    <property type="project" value="InterPro"/>
</dbReference>
<keyword evidence="9" id="KW-1185">Reference proteome</keyword>
<evidence type="ECO:0000256" key="1">
    <source>
        <dbReference type="ARBA" id="ARBA00004123"/>
    </source>
</evidence>
<dbReference type="InterPro" id="IPR036638">
    <property type="entry name" value="HLH_DNA-bd_sf"/>
</dbReference>
<evidence type="ECO:0000256" key="6">
    <source>
        <dbReference type="SAM" id="Coils"/>
    </source>
</evidence>
<dbReference type="AlphaFoldDB" id="A0A2G5EPI8"/>
<dbReference type="Proteomes" id="UP000230069">
    <property type="component" value="Unassembled WGS sequence"/>
</dbReference>
<protein>
    <recommendedName>
        <fullName evidence="5">Transcription factor</fullName>
        <shortName evidence="5">bHLH transcription factor</shortName>
    </recommendedName>
    <alternativeName>
        <fullName evidence="5">Basic helix-loop-helix protein</fullName>
    </alternativeName>
</protein>
<dbReference type="PANTHER" id="PTHR11514:SF115">
    <property type="entry name" value="TRANSCRIPTION FACTOR"/>
    <property type="match status" value="1"/>
</dbReference>
<reference evidence="8 9" key="1">
    <citation type="submission" date="2017-09" db="EMBL/GenBank/DDBJ databases">
        <title>WGS assembly of Aquilegia coerulea Goldsmith.</title>
        <authorList>
            <person name="Hodges S."/>
            <person name="Kramer E."/>
            <person name="Nordborg M."/>
            <person name="Tomkins J."/>
            <person name="Borevitz J."/>
            <person name="Derieg N."/>
            <person name="Yan J."/>
            <person name="Mihaltcheva S."/>
            <person name="Hayes R.D."/>
            <person name="Rokhsar D."/>
        </authorList>
    </citation>
    <scope>NUCLEOTIDE SEQUENCE [LARGE SCALE GENOMIC DNA]</scope>
    <source>
        <strain evidence="9">cv. Goldsmith</strain>
    </source>
</reference>
<accession>A0A2G5EPI8</accession>
<proteinExistence type="predicted"/>